<dbReference type="SUPFAM" id="SSF49373">
    <property type="entry name" value="Invasin/intimin cell-adhesion fragments"/>
    <property type="match status" value="1"/>
</dbReference>
<name>A0ABY1K4E5_9BACL</name>
<dbReference type="Gene3D" id="2.60.40.1120">
    <property type="entry name" value="Carboxypeptidase-like, regulatory domain"/>
    <property type="match status" value="1"/>
</dbReference>
<dbReference type="Gene3D" id="2.60.40.10">
    <property type="entry name" value="Immunoglobulins"/>
    <property type="match status" value="1"/>
</dbReference>
<evidence type="ECO:0000313" key="4">
    <source>
        <dbReference type="EMBL" id="SIR23914.1"/>
    </source>
</evidence>
<dbReference type="InterPro" id="IPR001119">
    <property type="entry name" value="SLH_dom"/>
</dbReference>
<dbReference type="Pfam" id="PF00395">
    <property type="entry name" value="SLH"/>
    <property type="match status" value="2"/>
</dbReference>
<dbReference type="PANTHER" id="PTHR43308">
    <property type="entry name" value="OUTER MEMBRANE PROTEIN ALPHA-RELATED"/>
    <property type="match status" value="1"/>
</dbReference>
<proteinExistence type="inferred from homology"/>
<gene>
    <name evidence="4" type="ORF">SAMN05421578_10996</name>
</gene>
<dbReference type="InterPro" id="IPR013783">
    <property type="entry name" value="Ig-like_fold"/>
</dbReference>
<evidence type="ECO:0000313" key="5">
    <source>
        <dbReference type="Proteomes" id="UP000186666"/>
    </source>
</evidence>
<organism evidence="4 5">
    <name type="scientific">Paenibacillus macquariensis</name>
    <dbReference type="NCBI Taxonomy" id="948756"/>
    <lineage>
        <taxon>Bacteria</taxon>
        <taxon>Bacillati</taxon>
        <taxon>Bacillota</taxon>
        <taxon>Bacilli</taxon>
        <taxon>Bacillales</taxon>
        <taxon>Paenibacillaceae</taxon>
        <taxon>Paenibacillus</taxon>
    </lineage>
</organism>
<comment type="similarity">
    <text evidence="1">Belongs to the intimin/invasin family.</text>
</comment>
<feature type="domain" description="Big-1" evidence="2">
    <location>
        <begin position="937"/>
        <end position="1038"/>
    </location>
</feature>
<sequence length="1701" mass="183456">MRNQDVGIQVRRQDWGKKLTMLMLALLIATGQWMIGLSPAEAAVEASGSTYFTDTDNWGGGAGSSTADDDMDISIKNQNKTTADNYAKYPVEFKITNVDRLPTKSAQLLIRANDVDEYIEKVPGNGEWDRVYFSSNPSDIALGASYTPWQTTSTWTKNIQDSKVGVNGQDYMKEITEGAYLGALSGQDSSWNTSVLTFKPDEWKRIALGDNYVGVSIHHYYQDTRTGTGSALANTNWTMKVDWGQLVIDGGIRKTGEITEAGLKVENGKVTIDTSFIPKVAGNNFAMEVNVIEKTLVNGQVVERNVGLDKKFFDKPTEGQEVDWNKIVLTDSGINPSKEYVVNIILFDDRGNGVELEKYTNPGEAQHVVTFSTHDPIVKDISKSGLRSDPTEFTAKDFKDKYLMVNGNAANGDNLESVKIITLPDPTKGVLELDGSLVTAGQKIPVGELGKLAFVPVTGGFDGTIDFLWNGYNGTIFAPADAKVTVNSSPEVKDISVFMKIGDPLFPFTGTNDFIPNYVDPGSEPLATVKIVTLPDPLKGKLVLDDGAGGVTDVTVNQLIDVSDLTHLKFIPIPGVTGEVTFEWNGSDGLQYAVKDKTITITINTPPVVGIVMKSGVEGSAIGFAANNFALAPAYTDTDLDELTEVRIDLPSDFALSGKLGYATVTGTVYYKPGESVTLKVAELNNLVFEPALGLTPGINVEFPWVGSDGMHFSDNLGKVIISYKKLPIAEPNVYNEEEGVSSILIVLEGNSSGTVTGVTYDSIVTDPLKGVLTQDPTDPNGLTWTYIPNIDFQLGTDSFTYTVRDEKGNVSAPVEITIHINKALDGWVGNKGQGDPTIVKAIPGQPLKLSALSTQSADGVTALISGVEVPLMLMNSSTWATDGYKQWENMTFILPSNTATGQHTVSFVAVNGTGDVLQTESASKLIDNNFQVTGASLSLTANPEKIVGDGHSTTDIKALLLDENGVPIVGVEVVFTAPEGSFVGPNHAVTDAEGKATVTYQSASNTGVNEKDIIILATANDTNLGLNAQAAVNITFMPASIHGVITKGDTNVPVAGVVVRVTLDLDGDGLITPGIDFDETVITKTDGSYDIVVPKGDAVYELEVQQTVNIGGVDTIITYKQTAKVDKVSGAGEEEFDSEKTITGIVLFKQPSGQSTLLNNDIVSKSIVYLKKSDGSYVSSNGVPTAYSLNQQGVFHADGLALGEYELEVRYEIELGKQITFSRSKVSVKASGEMNITAALVDPYGTITDAVTHLPIEGAKVVLHYANTARNKAKGLILGAAVTLPALVGFEPNNNASPDQLSDIHGFYAYMVYPETDYYVVVTKTGYHNYTSPTLSVEWAIVKHDVALLPIQTSVPSPPHHTEVPSTSNESNISLNLSLDKNKVKEGGDSQITVTYKNDSNHPISSGEIKVTLPAGVIVVDPAGGTVTGNTIVWKLSNLATGQVGNYKLIVKWPLLDGVEKIYDISGVFTANSASTGVRSSVKINVFSDRFGELKHYRYILGYPDKEFKLNKSMTRAEVAAIVARLTENVDIDYALPYKDIRPGHWATNYIRIATKHGYFSGGKDGLFRPDAPITRGELASVMARFLELEISKPTKAHFSDTSGHWAGNMIESLYNSKFLTGYTNGTFKPDNHIVRVEAVTMINRMLYRGPLLGLTPLFPDVPVSHWGFGDVQESTVSHEFKHNVDGSETWVQSLSDDMK</sequence>
<dbReference type="Gene3D" id="2.60.40.3440">
    <property type="match status" value="1"/>
</dbReference>
<dbReference type="SMART" id="SM00634">
    <property type="entry name" value="BID_1"/>
    <property type="match status" value="1"/>
</dbReference>
<dbReference type="PROSITE" id="PS51272">
    <property type="entry name" value="SLH"/>
    <property type="match status" value="2"/>
</dbReference>
<dbReference type="PROSITE" id="PS51127">
    <property type="entry name" value="BIG1"/>
    <property type="match status" value="1"/>
</dbReference>
<comment type="caution">
    <text evidence="4">The sequence shown here is derived from an EMBL/GenBank/DDBJ whole genome shotgun (WGS) entry which is preliminary data.</text>
</comment>
<feature type="domain" description="SLH" evidence="3">
    <location>
        <begin position="1535"/>
        <end position="1598"/>
    </location>
</feature>
<feature type="domain" description="SLH" evidence="3">
    <location>
        <begin position="1600"/>
        <end position="1658"/>
    </location>
</feature>
<reference evidence="4 5" key="1">
    <citation type="submission" date="2017-01" db="EMBL/GenBank/DDBJ databases">
        <authorList>
            <person name="Varghese N."/>
            <person name="Submissions S."/>
        </authorList>
    </citation>
    <scope>NUCLEOTIDE SEQUENCE [LARGE SCALE GENOMIC DNA]</scope>
    <source>
        <strain evidence="4 5">ATCC 23464</strain>
    </source>
</reference>
<dbReference type="Proteomes" id="UP000186666">
    <property type="component" value="Unassembled WGS sequence"/>
</dbReference>
<dbReference type="InterPro" id="IPR008964">
    <property type="entry name" value="Invasin/intimin_cell_adhesion"/>
</dbReference>
<protein>
    <submittedName>
        <fullName evidence="4">S-layer homology domain-containing protein</fullName>
    </submittedName>
</protein>
<dbReference type="InterPro" id="IPR008969">
    <property type="entry name" value="CarboxyPept-like_regulatory"/>
</dbReference>
<dbReference type="Pfam" id="PF02369">
    <property type="entry name" value="Big_1"/>
    <property type="match status" value="1"/>
</dbReference>
<evidence type="ECO:0000259" key="2">
    <source>
        <dbReference type="PROSITE" id="PS51127"/>
    </source>
</evidence>
<dbReference type="Pfam" id="PF17963">
    <property type="entry name" value="Big_9"/>
    <property type="match status" value="1"/>
</dbReference>
<evidence type="ECO:0000256" key="1">
    <source>
        <dbReference type="ARBA" id="ARBA00010116"/>
    </source>
</evidence>
<dbReference type="EMBL" id="FTNK01000009">
    <property type="protein sequence ID" value="SIR23914.1"/>
    <property type="molecule type" value="Genomic_DNA"/>
</dbReference>
<dbReference type="InterPro" id="IPR051465">
    <property type="entry name" value="Cell_Envelope_Struct_Comp"/>
</dbReference>
<keyword evidence="5" id="KW-1185">Reference proteome</keyword>
<accession>A0ABY1K4E5</accession>
<dbReference type="RefSeq" id="WP_068588766.1">
    <property type="nucleotide sequence ID" value="NZ_FTNK01000009.1"/>
</dbReference>
<evidence type="ECO:0000259" key="3">
    <source>
        <dbReference type="PROSITE" id="PS51272"/>
    </source>
</evidence>
<dbReference type="PANTHER" id="PTHR43308:SF5">
    <property type="entry name" value="S-LAYER PROTEIN _ PEPTIDOGLYCAN ENDO-BETA-N-ACETYLGLUCOSAMINIDASE"/>
    <property type="match status" value="1"/>
</dbReference>
<dbReference type="SUPFAM" id="SSF49464">
    <property type="entry name" value="Carboxypeptidase regulatory domain-like"/>
    <property type="match status" value="1"/>
</dbReference>
<dbReference type="InterPro" id="IPR003344">
    <property type="entry name" value="Big_1_dom"/>
</dbReference>